<dbReference type="SUPFAM" id="SSF53681">
    <property type="entry name" value="Aspartate/glutamate racemase"/>
    <property type="match status" value="2"/>
</dbReference>
<evidence type="ECO:0000256" key="3">
    <source>
        <dbReference type="ARBA" id="ARBA00022960"/>
    </source>
</evidence>
<dbReference type="FunFam" id="3.40.50.1860:FF:000002">
    <property type="entry name" value="Glutamate racemase"/>
    <property type="match status" value="1"/>
</dbReference>
<evidence type="ECO:0000256" key="8">
    <source>
        <dbReference type="HAMAP-Rule" id="MF_00258"/>
    </source>
</evidence>
<keyword evidence="6 8" id="KW-0961">Cell wall biogenesis/degradation</keyword>
<name>A0A917NDB9_9GAMM</name>
<sequence length="268" mass="28736">MEQKQSPIGVFDSGMGGLTVLRALKKALPQESFIYLGDTARLPYGTKSRATVQQYAVQMAKVLVEQGIKALVIACNTATTAALPHLQSILPDMPVLGVISPGATAAIRATKNHHIGVLATETTIAAKAYDNVIVKALPKATIQSRACSLLVALAEEGMVDNSIAQSVLNHYLDGFQNEDTIVLGCTHFPVFKPLLRAILPSQVEIVDSAESTAEALNQLLAEKRLLNSANKAGSTQYLVTDSIKRFQQVGELFLAQPIEKSEVMLVDV</sequence>
<dbReference type="Gene3D" id="3.40.50.1860">
    <property type="match status" value="2"/>
</dbReference>
<gene>
    <name evidence="8 9" type="primary">murI</name>
    <name evidence="9" type="ORF">GCM10007966_17590</name>
</gene>
<dbReference type="PANTHER" id="PTHR21198">
    <property type="entry name" value="GLUTAMATE RACEMASE"/>
    <property type="match status" value="1"/>
</dbReference>
<dbReference type="InterPro" id="IPR001920">
    <property type="entry name" value="Asp/Glu_race"/>
</dbReference>
<organism evidence="9 10">
    <name type="scientific">Legionella impletisoli</name>
    <dbReference type="NCBI Taxonomy" id="343510"/>
    <lineage>
        <taxon>Bacteria</taxon>
        <taxon>Pseudomonadati</taxon>
        <taxon>Pseudomonadota</taxon>
        <taxon>Gammaproteobacteria</taxon>
        <taxon>Legionellales</taxon>
        <taxon>Legionellaceae</taxon>
        <taxon>Legionella</taxon>
    </lineage>
</organism>
<evidence type="ECO:0000256" key="5">
    <source>
        <dbReference type="ARBA" id="ARBA00023235"/>
    </source>
</evidence>
<dbReference type="EMBL" id="BMOB01000008">
    <property type="protein sequence ID" value="GGI89334.1"/>
    <property type="molecule type" value="Genomic_DNA"/>
</dbReference>
<feature type="active site" description="Proton donor/acceptor" evidence="8">
    <location>
        <position position="75"/>
    </location>
</feature>
<keyword evidence="3 8" id="KW-0133">Cell shape</keyword>
<protein>
    <recommendedName>
        <fullName evidence="7 8">Glutamate racemase</fullName>
        <ecNumber evidence="2 8">5.1.1.3</ecNumber>
    </recommendedName>
</protein>
<evidence type="ECO:0000256" key="2">
    <source>
        <dbReference type="ARBA" id="ARBA00013090"/>
    </source>
</evidence>
<dbReference type="GO" id="GO:0009252">
    <property type="term" value="P:peptidoglycan biosynthetic process"/>
    <property type="evidence" value="ECO:0007669"/>
    <property type="project" value="UniProtKB-UniRule"/>
</dbReference>
<comment type="caution">
    <text evidence="9">The sequence shown here is derived from an EMBL/GenBank/DDBJ whole genome shotgun (WGS) entry which is preliminary data.</text>
</comment>
<dbReference type="OrthoDB" id="9801055at2"/>
<evidence type="ECO:0000256" key="1">
    <source>
        <dbReference type="ARBA" id="ARBA00001602"/>
    </source>
</evidence>
<evidence type="ECO:0000313" key="9">
    <source>
        <dbReference type="EMBL" id="GGI89334.1"/>
    </source>
</evidence>
<evidence type="ECO:0000256" key="4">
    <source>
        <dbReference type="ARBA" id="ARBA00022984"/>
    </source>
</evidence>
<comment type="catalytic activity">
    <reaction evidence="1 8">
        <text>L-glutamate = D-glutamate</text>
        <dbReference type="Rhea" id="RHEA:12813"/>
        <dbReference type="ChEBI" id="CHEBI:29985"/>
        <dbReference type="ChEBI" id="CHEBI:29986"/>
        <dbReference type="EC" id="5.1.1.3"/>
    </reaction>
</comment>
<comment type="similarity">
    <text evidence="8">Belongs to the aspartate/glutamate racemases family.</text>
</comment>
<dbReference type="InterPro" id="IPR004391">
    <property type="entry name" value="Glu_race"/>
</dbReference>
<feature type="binding site" evidence="8">
    <location>
        <begin position="186"/>
        <end position="187"/>
    </location>
    <ligand>
        <name>substrate</name>
    </ligand>
</feature>
<dbReference type="AlphaFoldDB" id="A0A917NDB9"/>
<feature type="binding site" evidence="8">
    <location>
        <begin position="12"/>
        <end position="13"/>
    </location>
    <ligand>
        <name>substrate</name>
    </ligand>
</feature>
<dbReference type="InterPro" id="IPR015942">
    <property type="entry name" value="Asp/Glu/hydantoin_racemase"/>
</dbReference>
<dbReference type="EC" id="5.1.1.3" evidence="2 8"/>
<proteinExistence type="inferred from homology"/>
<feature type="binding site" evidence="8">
    <location>
        <begin position="44"/>
        <end position="45"/>
    </location>
    <ligand>
        <name>substrate</name>
    </ligand>
</feature>
<dbReference type="Proteomes" id="UP000630149">
    <property type="component" value="Unassembled WGS sequence"/>
</dbReference>
<reference evidence="9" key="2">
    <citation type="submission" date="2020-09" db="EMBL/GenBank/DDBJ databases">
        <authorList>
            <person name="Sun Q."/>
            <person name="Ohkuma M."/>
        </authorList>
    </citation>
    <scope>NUCLEOTIDE SEQUENCE</scope>
    <source>
        <strain evidence="9">JCM 13919</strain>
    </source>
</reference>
<dbReference type="GO" id="GO:0008360">
    <property type="term" value="P:regulation of cell shape"/>
    <property type="evidence" value="ECO:0007669"/>
    <property type="project" value="UniProtKB-KW"/>
</dbReference>
<reference evidence="9" key="1">
    <citation type="journal article" date="2014" name="Int. J. Syst. Evol. Microbiol.">
        <title>Complete genome sequence of Corynebacterium casei LMG S-19264T (=DSM 44701T), isolated from a smear-ripened cheese.</title>
        <authorList>
            <consortium name="US DOE Joint Genome Institute (JGI-PGF)"/>
            <person name="Walter F."/>
            <person name="Albersmeier A."/>
            <person name="Kalinowski J."/>
            <person name="Ruckert C."/>
        </authorList>
    </citation>
    <scope>NUCLEOTIDE SEQUENCE</scope>
    <source>
        <strain evidence="9">JCM 13919</strain>
    </source>
</reference>
<evidence type="ECO:0000313" key="10">
    <source>
        <dbReference type="Proteomes" id="UP000630149"/>
    </source>
</evidence>
<dbReference type="NCBIfam" id="TIGR00067">
    <property type="entry name" value="glut_race"/>
    <property type="match status" value="1"/>
</dbReference>
<dbReference type="GO" id="GO:0008881">
    <property type="term" value="F:glutamate racemase activity"/>
    <property type="evidence" value="ECO:0007669"/>
    <property type="project" value="UniProtKB-UniRule"/>
</dbReference>
<keyword evidence="10" id="KW-1185">Reference proteome</keyword>
<dbReference type="HAMAP" id="MF_00258">
    <property type="entry name" value="Glu_racemase"/>
    <property type="match status" value="1"/>
</dbReference>
<evidence type="ECO:0000256" key="6">
    <source>
        <dbReference type="ARBA" id="ARBA00023316"/>
    </source>
</evidence>
<keyword evidence="4 8" id="KW-0573">Peptidoglycan synthesis</keyword>
<dbReference type="PANTHER" id="PTHR21198:SF2">
    <property type="entry name" value="GLUTAMATE RACEMASE"/>
    <property type="match status" value="1"/>
</dbReference>
<feature type="active site" description="Proton donor/acceptor" evidence="8">
    <location>
        <position position="185"/>
    </location>
</feature>
<dbReference type="PROSITE" id="PS00923">
    <property type="entry name" value="ASP_GLU_RACEMASE_1"/>
    <property type="match status" value="1"/>
</dbReference>
<comment type="pathway">
    <text evidence="8">Cell wall biogenesis; peptidoglycan biosynthesis.</text>
</comment>
<evidence type="ECO:0000256" key="7">
    <source>
        <dbReference type="ARBA" id="ARBA00070053"/>
    </source>
</evidence>
<dbReference type="InterPro" id="IPR018187">
    <property type="entry name" value="Asp/Glu_racemase_AS_1"/>
</dbReference>
<feature type="binding site" evidence="8">
    <location>
        <begin position="76"/>
        <end position="77"/>
    </location>
    <ligand>
        <name>substrate</name>
    </ligand>
</feature>
<dbReference type="RefSeq" id="WP_131777154.1">
    <property type="nucleotide sequence ID" value="NZ_BMOB01000008.1"/>
</dbReference>
<dbReference type="GO" id="GO:0071555">
    <property type="term" value="P:cell wall organization"/>
    <property type="evidence" value="ECO:0007669"/>
    <property type="project" value="UniProtKB-KW"/>
</dbReference>
<keyword evidence="5 8" id="KW-0413">Isomerase</keyword>
<accession>A0A917NDB9</accession>
<dbReference type="Pfam" id="PF01177">
    <property type="entry name" value="Asp_Glu_race"/>
    <property type="match status" value="1"/>
</dbReference>
<comment type="function">
    <text evidence="8">Provides the (R)-glutamate required for cell wall biosynthesis.</text>
</comment>